<dbReference type="InterPro" id="IPR029058">
    <property type="entry name" value="AB_hydrolase_fold"/>
</dbReference>
<dbReference type="Pfam" id="PF12146">
    <property type="entry name" value="Hydrolase_4"/>
    <property type="match status" value="1"/>
</dbReference>
<dbReference type="GO" id="GO:0016787">
    <property type="term" value="F:hydrolase activity"/>
    <property type="evidence" value="ECO:0007669"/>
    <property type="project" value="UniProtKB-KW"/>
</dbReference>
<dbReference type="Proteomes" id="UP000049828">
    <property type="component" value="Unassembled WGS sequence"/>
</dbReference>
<proteinExistence type="predicted"/>
<dbReference type="Gene3D" id="3.40.50.1820">
    <property type="entry name" value="alpha/beta hydrolase"/>
    <property type="match status" value="1"/>
</dbReference>
<keyword evidence="2" id="KW-0378">Hydrolase</keyword>
<dbReference type="InterPro" id="IPR051044">
    <property type="entry name" value="MAG_DAG_Lipase"/>
</dbReference>
<dbReference type="AlphaFoldDB" id="A0A0M6WTS6"/>
<reference evidence="3" key="1">
    <citation type="submission" date="2015-05" db="EMBL/GenBank/DDBJ databases">
        <authorList>
            <consortium name="Pathogen Informatics"/>
        </authorList>
    </citation>
    <scope>NUCLEOTIDE SEQUENCE [LARGE SCALE GENOMIC DNA]</scope>
    <source>
        <strain evidence="3">L1-83</strain>
    </source>
</reference>
<dbReference type="InterPro" id="IPR022742">
    <property type="entry name" value="Hydrolase_4"/>
</dbReference>
<organism evidence="2 3">
    <name type="scientific">Roseburia inulinivorans</name>
    <dbReference type="NCBI Taxonomy" id="360807"/>
    <lineage>
        <taxon>Bacteria</taxon>
        <taxon>Bacillati</taxon>
        <taxon>Bacillota</taxon>
        <taxon>Clostridia</taxon>
        <taxon>Lachnospirales</taxon>
        <taxon>Lachnospiraceae</taxon>
        <taxon>Roseburia</taxon>
    </lineage>
</organism>
<accession>A0A0M6WTS6</accession>
<dbReference type="RefSeq" id="WP_055039982.1">
    <property type="nucleotide sequence ID" value="NZ_CVRS01000083.1"/>
</dbReference>
<protein>
    <submittedName>
        <fullName evidence="2">Lysophospholipase L2 PLDB, hydrolase of alpha/beta superfamily protein</fullName>
    </submittedName>
</protein>
<dbReference type="EMBL" id="CVRS01000083">
    <property type="protein sequence ID" value="CRL40599.1"/>
    <property type="molecule type" value="Genomic_DNA"/>
</dbReference>
<name>A0A0M6WTS6_9FIRM</name>
<sequence>MIEKRAENIMIPEEANYQRTMKRDVEPYLRSYEKDGYIESYDKAAIYYRTYRIPQAKAGIVISHGFCEFAEKYREVIYYFLQNGYSVYVPEHRGHGYSDRIVVDGEKVHVEDYEQYVQDLHFFVKNVVELTEKRRILFCHSMGGAIGVRYLEEFPLTFDAAILSAPMLGMNTGKYPKWLAKVTADFFCAIGKGTKYAAGQSGFSDKPSFETSSCVSRERYMYIYNMRLRNINYQTYGGTYAWVKAGFKVIRKLRKRKNINSIKIPLIIFEAEKDDMVDNCGIEKFAKKAKTAQLVRMKDSKHEIFNAGEAVRDSYYRQIFLFLNHVYTAQERMNEENEYETKTDETRKILGTV</sequence>
<evidence type="ECO:0000313" key="3">
    <source>
        <dbReference type="Proteomes" id="UP000049828"/>
    </source>
</evidence>
<evidence type="ECO:0000259" key="1">
    <source>
        <dbReference type="Pfam" id="PF12146"/>
    </source>
</evidence>
<gene>
    <name evidence="2" type="ORF">RIL183_26831</name>
</gene>
<evidence type="ECO:0000313" key="2">
    <source>
        <dbReference type="EMBL" id="CRL40599.1"/>
    </source>
</evidence>
<feature type="domain" description="Serine aminopeptidase S33" evidence="1">
    <location>
        <begin position="55"/>
        <end position="306"/>
    </location>
</feature>
<dbReference type="PANTHER" id="PTHR11614">
    <property type="entry name" value="PHOSPHOLIPASE-RELATED"/>
    <property type="match status" value="1"/>
</dbReference>
<dbReference type="STRING" id="360807.ERS852392_00062"/>
<keyword evidence="3" id="KW-1185">Reference proteome</keyword>
<dbReference type="OrthoDB" id="9806902at2"/>
<dbReference type="SUPFAM" id="SSF53474">
    <property type="entry name" value="alpha/beta-Hydrolases"/>
    <property type="match status" value="1"/>
</dbReference>